<evidence type="ECO:0000256" key="3">
    <source>
        <dbReference type="SAM" id="MobiDB-lite"/>
    </source>
</evidence>
<dbReference type="STRING" id="869211.Spith_1919"/>
<name>G0GDP7_WINT7</name>
<dbReference type="Pfam" id="PF01969">
    <property type="entry name" value="Ni_insertion"/>
    <property type="match status" value="1"/>
</dbReference>
<keyword evidence="2" id="KW-0456">Lyase</keyword>
<feature type="compositionally biased region" description="Basic residues" evidence="3">
    <location>
        <begin position="114"/>
        <end position="126"/>
    </location>
</feature>
<evidence type="ECO:0000313" key="5">
    <source>
        <dbReference type="Proteomes" id="UP000007254"/>
    </source>
</evidence>
<dbReference type="Gene3D" id="3.30.70.1380">
    <property type="entry name" value="Transcriptional regulatory protein pf0864 domain like"/>
    <property type="match status" value="1"/>
</dbReference>
<keyword evidence="5" id="KW-1185">Reference proteome</keyword>
<dbReference type="Proteomes" id="UP000007254">
    <property type="component" value="Chromosome"/>
</dbReference>
<dbReference type="AlphaFoldDB" id="G0GDP7"/>
<dbReference type="GO" id="GO:0016829">
    <property type="term" value="F:lyase activity"/>
    <property type="evidence" value="ECO:0007669"/>
    <property type="project" value="UniProtKB-UniRule"/>
</dbReference>
<dbReference type="KEGG" id="stq:Spith_1919"/>
<dbReference type="InterPro" id="IPR002822">
    <property type="entry name" value="Ni_insertion"/>
</dbReference>
<keyword evidence="1 2" id="KW-0533">Nickel</keyword>
<gene>
    <name evidence="4" type="ordered locus">Spith_1919</name>
</gene>
<evidence type="ECO:0000256" key="2">
    <source>
        <dbReference type="HAMAP-Rule" id="MF_01074"/>
    </source>
</evidence>
<evidence type="ECO:0000256" key="1">
    <source>
        <dbReference type="ARBA" id="ARBA00022596"/>
    </source>
</evidence>
<dbReference type="EMBL" id="CP002903">
    <property type="protein sequence ID" value="AEJ62177.1"/>
    <property type="molecule type" value="Genomic_DNA"/>
</dbReference>
<dbReference type="RefSeq" id="WP_014625501.1">
    <property type="nucleotide sequence ID" value="NC_017583.1"/>
</dbReference>
<dbReference type="HOGENOM" id="CLU_028523_2_1_12"/>
<evidence type="ECO:0000313" key="4">
    <source>
        <dbReference type="EMBL" id="AEJ62177.1"/>
    </source>
</evidence>
<reference evidence="4 5" key="1">
    <citation type="submission" date="2011-06" db="EMBL/GenBank/DDBJ databases">
        <title>The complete genome of Spirochaeta thermophila DSM 6578.</title>
        <authorList>
            <consortium name="US DOE Joint Genome Institute (JGI-PGF)"/>
            <person name="Lucas S."/>
            <person name="Lapidus A."/>
            <person name="Bruce D."/>
            <person name="Goodwin L."/>
            <person name="Pitluck S."/>
            <person name="Peters L."/>
            <person name="Kyrpides N."/>
            <person name="Mavromatis K."/>
            <person name="Ivanova N."/>
            <person name="Mikailova N."/>
            <person name="Pagani I."/>
            <person name="Chertkov O."/>
            <person name="Detter J.C."/>
            <person name="Tapia R."/>
            <person name="Han C."/>
            <person name="Land M."/>
            <person name="Hauser L."/>
            <person name="Markowitz V."/>
            <person name="Cheng J.-F."/>
            <person name="Hugenholtz P."/>
            <person name="Woyke T."/>
            <person name="Wu D."/>
            <person name="Spring S."/>
            <person name="Merkhoffer B."/>
            <person name="Schneider S."/>
            <person name="Klenk H.-P."/>
            <person name="Eisen J.A."/>
        </authorList>
    </citation>
    <scope>NUCLEOTIDE SEQUENCE [LARGE SCALE GENOMIC DNA]</scope>
    <source>
        <strain evidence="5">ATCC 700085 / DSM 6578 / Z-1203</strain>
    </source>
</reference>
<protein>
    <recommendedName>
        <fullName evidence="2">Putative nickel insertion protein</fullName>
    </recommendedName>
</protein>
<dbReference type="HAMAP" id="MF_01074">
    <property type="entry name" value="LarC"/>
    <property type="match status" value="1"/>
</dbReference>
<dbReference type="PANTHER" id="PTHR36566">
    <property type="entry name" value="NICKEL INSERTION PROTEIN-RELATED"/>
    <property type="match status" value="1"/>
</dbReference>
<feature type="compositionally biased region" description="Basic and acidic residues" evidence="3">
    <location>
        <begin position="76"/>
        <end position="97"/>
    </location>
</feature>
<dbReference type="GO" id="GO:0016151">
    <property type="term" value="F:nickel cation binding"/>
    <property type="evidence" value="ECO:0007669"/>
    <property type="project" value="UniProtKB-UniRule"/>
</dbReference>
<feature type="region of interest" description="Disordered" evidence="3">
    <location>
        <begin position="71"/>
        <end position="126"/>
    </location>
</feature>
<dbReference type="OrthoDB" id="9765625at2"/>
<dbReference type="NCBIfam" id="TIGR00299">
    <property type="entry name" value="nickel pincer cofactor biosynthesis protein LarC"/>
    <property type="match status" value="1"/>
</dbReference>
<organism evidence="4 5">
    <name type="scientific">Winmispira thermophila (strain ATCC 700085 / DSM 6578 / Z-1203)</name>
    <name type="common">Spirochaeta thermophila</name>
    <dbReference type="NCBI Taxonomy" id="869211"/>
    <lineage>
        <taxon>Bacteria</taxon>
        <taxon>Pseudomonadati</taxon>
        <taxon>Spirochaetota</taxon>
        <taxon>Spirochaetia</taxon>
        <taxon>Winmispirales</taxon>
        <taxon>Winmispiraceae</taxon>
        <taxon>Winmispira</taxon>
    </lineage>
</organism>
<comment type="similarity">
    <text evidence="2">Belongs to the LarC family.</text>
</comment>
<dbReference type="PANTHER" id="PTHR36566:SF1">
    <property type="entry name" value="PYRIDINIUM-3,5-BISTHIOCARBOXYLIC ACID MONONUCLEOTIDE NICKEL INSERTION PROTEIN"/>
    <property type="match status" value="1"/>
</dbReference>
<accession>G0GDP7</accession>
<sequence length="453" mass="49406">MRKILYYDCSVGIAGDMNLGALVDLGVPVEYVREGLSSLGVDEPLEFDVWEEERAGIKGKRIKVRGVEEWVEEDAEGSHPHEEDHGHAGHSHAEGAAHGHGHATHLHHDEGRSHHGKGSAHHHHHEHRTFGEIAALIERSGLSEGVKRRSLAIFRTIAEAEAKVHGSTPEEVHFHEVGAKDALVDVVGAALALEYLGVDEVWASPVQLGGGWVRCAHGVLPVPAPATAEIVKGMPVRMGLVERELTTPTGAAVLAAVVDRFVERPAFVPLRVGYGVGTRRLSVPNVLRVYLGEASEGLARTEQVVVSCTVDDMLPEDVSRAVDVLLEAGARDVVVRPVIMKRGRPGHEVSVLADQALAERMVYLLLRHTTTFGCRLHTVGKVELERSFEEVQTPYGTFRLKRASLGGEPSSVKWEYRDLEASSRRTGIPIPRLRALLGRYLADAYGQKGDGRL</sequence>
<proteinExistence type="inferred from homology"/>